<evidence type="ECO:0000313" key="4">
    <source>
        <dbReference type="Proteomes" id="UP001570846"/>
    </source>
</evidence>
<dbReference type="InterPro" id="IPR054566">
    <property type="entry name" value="ManC/GMP-like_b-helix"/>
</dbReference>
<gene>
    <name evidence="3" type="ORF">ACD591_15715</name>
</gene>
<dbReference type="CDD" id="cd02509">
    <property type="entry name" value="GDP-M1P_Guanylyltransferase"/>
    <property type="match status" value="1"/>
</dbReference>
<name>A0ABV4RKK0_9BACT</name>
<reference evidence="3 4" key="1">
    <citation type="submission" date="2024-08" db="EMBL/GenBank/DDBJ databases">
        <authorList>
            <person name="Wei W."/>
        </authorList>
    </citation>
    <scope>NUCLEOTIDE SEQUENCE [LARGE SCALE GENOMIC DNA]</scope>
    <source>
        <strain evidence="3 4">XU2</strain>
    </source>
</reference>
<keyword evidence="4" id="KW-1185">Reference proteome</keyword>
<dbReference type="Pfam" id="PF22640">
    <property type="entry name" value="ManC_GMP_beta-helix"/>
    <property type="match status" value="1"/>
</dbReference>
<evidence type="ECO:0000259" key="2">
    <source>
        <dbReference type="Pfam" id="PF22640"/>
    </source>
</evidence>
<keyword evidence="3" id="KW-0548">Nucleotidyltransferase</keyword>
<dbReference type="EMBL" id="JBGOGF010000009">
    <property type="protein sequence ID" value="MFA1772747.1"/>
    <property type="molecule type" value="Genomic_DNA"/>
</dbReference>
<evidence type="ECO:0000259" key="1">
    <source>
        <dbReference type="Pfam" id="PF00483"/>
    </source>
</evidence>
<sequence length="351" mass="39331">MAGGVGSRFWPFSRNKHPKQFHDVLGTGETLIQSTVKRFAPICPNENVYVVTNREYKALVAEQLPDLQEGQILQEPLALNTAPCIAYACFKIANQNPAATIIVAPADHVILRDQIFLTCIQQALEASSHERILVTLGIKPTRPDIGYGYIQYQDNGNLPLKKVKRFTEKPMLKMAQEFLESKDFVWNAGIFIWSADSILGAFKEHLGEVYDLFERGTAIAAYSTADEETFIEAVYKKCPSVSIDYGIMEKADNVFVILGDVGWSDVGTWNSLYSISDKTPEGNVIDGDTMLYDTQNCIIKTPQEKLVVIQGLQGYIVAEHDNILMICQRKNEQQVKDFVTDVKANKGMMYV</sequence>
<dbReference type="GO" id="GO:0016779">
    <property type="term" value="F:nucleotidyltransferase activity"/>
    <property type="evidence" value="ECO:0007669"/>
    <property type="project" value="UniProtKB-KW"/>
</dbReference>
<comment type="caution">
    <text evidence="3">The sequence shown here is derived from an EMBL/GenBank/DDBJ whole genome shotgun (WGS) entry which is preliminary data.</text>
</comment>
<feature type="domain" description="MannoseP isomerase/GMP-like beta-helix" evidence="2">
    <location>
        <begin position="292"/>
        <end position="340"/>
    </location>
</feature>
<accession>A0ABV4RKK0</accession>
<protein>
    <submittedName>
        <fullName evidence="3">Mannose-1-phosphate guanylyltransferase</fullName>
    </submittedName>
</protein>
<dbReference type="SUPFAM" id="SSF159283">
    <property type="entry name" value="Guanosine diphospho-D-mannose pyrophosphorylase/mannose-6-phosphate isomerase linker domain"/>
    <property type="match status" value="1"/>
</dbReference>
<dbReference type="InterPro" id="IPR049577">
    <property type="entry name" value="GMPP_N"/>
</dbReference>
<feature type="domain" description="Nucleotidyl transferase" evidence="1">
    <location>
        <begin position="1"/>
        <end position="279"/>
    </location>
</feature>
<proteinExistence type="predicted"/>
<dbReference type="PANTHER" id="PTHR46390:SF1">
    <property type="entry name" value="MANNOSE-1-PHOSPHATE GUANYLYLTRANSFERASE"/>
    <property type="match status" value="1"/>
</dbReference>
<dbReference type="Proteomes" id="UP001570846">
    <property type="component" value="Unassembled WGS sequence"/>
</dbReference>
<dbReference type="RefSeq" id="WP_188686403.1">
    <property type="nucleotide sequence ID" value="NZ_BMMG01000001.1"/>
</dbReference>
<evidence type="ECO:0000313" key="3">
    <source>
        <dbReference type="EMBL" id="MFA1772747.1"/>
    </source>
</evidence>
<dbReference type="SUPFAM" id="SSF53448">
    <property type="entry name" value="Nucleotide-diphospho-sugar transferases"/>
    <property type="match status" value="1"/>
</dbReference>
<dbReference type="Gene3D" id="3.90.550.10">
    <property type="entry name" value="Spore Coat Polysaccharide Biosynthesis Protein SpsA, Chain A"/>
    <property type="match status" value="1"/>
</dbReference>
<dbReference type="InterPro" id="IPR005835">
    <property type="entry name" value="NTP_transferase_dom"/>
</dbReference>
<dbReference type="InterPro" id="IPR029044">
    <property type="entry name" value="Nucleotide-diphossugar_trans"/>
</dbReference>
<dbReference type="PANTHER" id="PTHR46390">
    <property type="entry name" value="MANNOSE-1-PHOSPHATE GUANYLYLTRANSFERASE"/>
    <property type="match status" value="1"/>
</dbReference>
<dbReference type="Pfam" id="PF00483">
    <property type="entry name" value="NTP_transferase"/>
    <property type="match status" value="1"/>
</dbReference>
<organism evidence="3 4">
    <name type="scientific">Rufibacter glacialis</name>
    <dbReference type="NCBI Taxonomy" id="1259555"/>
    <lineage>
        <taxon>Bacteria</taxon>
        <taxon>Pseudomonadati</taxon>
        <taxon>Bacteroidota</taxon>
        <taxon>Cytophagia</taxon>
        <taxon>Cytophagales</taxon>
        <taxon>Hymenobacteraceae</taxon>
        <taxon>Rufibacter</taxon>
    </lineage>
</organism>
<keyword evidence="3" id="KW-0808">Transferase</keyword>
<dbReference type="InterPro" id="IPR051161">
    <property type="entry name" value="Mannose-6P_isomerase_type2"/>
</dbReference>